<protein>
    <submittedName>
        <fullName evidence="5">Zonular occludens toxin</fullName>
    </submittedName>
</protein>
<keyword evidence="1" id="KW-1133">Transmembrane helix</keyword>
<evidence type="ECO:0000256" key="1">
    <source>
        <dbReference type="SAM" id="Phobius"/>
    </source>
</evidence>
<keyword evidence="6" id="KW-1185">Reference proteome</keyword>
<evidence type="ECO:0000313" key="4">
    <source>
        <dbReference type="EMBL" id="PND36705.1"/>
    </source>
</evidence>
<name>A0A2N8KTD7_9BURK</name>
<comment type="caution">
    <text evidence="5">The sequence shown here is derived from an EMBL/GenBank/DDBJ whole genome shotgun (WGS) entry which is preliminary data.</text>
</comment>
<dbReference type="InterPro" id="IPR008900">
    <property type="entry name" value="Zot_N"/>
</dbReference>
<dbReference type="Gene3D" id="3.40.50.300">
    <property type="entry name" value="P-loop containing nucleotide triphosphate hydrolases"/>
    <property type="match status" value="1"/>
</dbReference>
<evidence type="ECO:0000313" key="3">
    <source>
        <dbReference type="EMBL" id="PND36609.1"/>
    </source>
</evidence>
<dbReference type="Proteomes" id="UP000235916">
    <property type="component" value="Unassembled WGS sequence"/>
</dbReference>
<evidence type="ECO:0000313" key="5">
    <source>
        <dbReference type="EMBL" id="PND36711.1"/>
    </source>
</evidence>
<dbReference type="EMBL" id="POSP01000003">
    <property type="protein sequence ID" value="PND36711.1"/>
    <property type="molecule type" value="Genomic_DNA"/>
</dbReference>
<proteinExistence type="predicted"/>
<dbReference type="Pfam" id="PF05707">
    <property type="entry name" value="Zot"/>
    <property type="match status" value="1"/>
</dbReference>
<sequence length="350" mass="37943">MIELQTGLPGACKSLYTIDRLEVLRQQTQRPIFYVQRDQGDDSAPGIVELTLPWTPIKVEEWPSCPPGSIVVIDECQKVPGFRPRPTSQAAPVWAEPAMETHRGKGIDLVLICQHPSQLHVGIRRLVGRHLHAVRKFGMQVSTVHEWGAVKDNCDKTRTDSIKHLYKFNKKAYAYYKSAEAHTHKRKIPFKVWVLIALLIGSPILGVVGLRIGMGLGKADASGQAGVFAPGAASAPIATVGGQAQQARASTPVEYAQAYQPRIEGLPHTAPAYDEVTKPTQAPYPAACIASKKRCGCWSQQGTKLDTPESLCRSIADGGFFIAWAGVSVPAHAVAEPAKQPAEPPATVKQ</sequence>
<evidence type="ECO:0000313" key="6">
    <source>
        <dbReference type="Proteomes" id="UP000235916"/>
    </source>
</evidence>
<dbReference type="OrthoDB" id="8809170at2"/>
<dbReference type="EMBL" id="POSP01000003">
    <property type="protein sequence ID" value="PND36705.1"/>
    <property type="molecule type" value="Genomic_DNA"/>
</dbReference>
<dbReference type="RefSeq" id="WP_102766637.1">
    <property type="nucleotide sequence ID" value="NZ_POSP01000003.1"/>
</dbReference>
<dbReference type="EMBL" id="POSP01000004">
    <property type="protein sequence ID" value="PND36609.1"/>
    <property type="molecule type" value="Genomic_DNA"/>
</dbReference>
<evidence type="ECO:0000259" key="2">
    <source>
        <dbReference type="Pfam" id="PF05707"/>
    </source>
</evidence>
<reference evidence="5 6" key="1">
    <citation type="submission" date="2018-01" db="EMBL/GenBank/DDBJ databases">
        <title>Draft genome sequence of Paucibacter aquatile CR182 isolated from freshwater of the Nakdong River.</title>
        <authorList>
            <person name="Choi A."/>
            <person name="Chung E.J."/>
        </authorList>
    </citation>
    <scope>NUCLEOTIDE SEQUENCE [LARGE SCALE GENOMIC DNA]</scope>
    <source>
        <strain evidence="5 6">CR182</strain>
    </source>
</reference>
<keyword evidence="1" id="KW-0472">Membrane</keyword>
<keyword evidence="1" id="KW-0812">Transmembrane</keyword>
<feature type="domain" description="Zona occludens toxin N-terminal" evidence="2">
    <location>
        <begin position="62"/>
        <end position="182"/>
    </location>
</feature>
<feature type="transmembrane region" description="Helical" evidence="1">
    <location>
        <begin position="192"/>
        <end position="214"/>
    </location>
</feature>
<dbReference type="InterPro" id="IPR027417">
    <property type="entry name" value="P-loop_NTPase"/>
</dbReference>
<accession>A0A2N8KTD7</accession>
<organism evidence="5 6">
    <name type="scientific">Kinneretia aquatilis</name>
    <dbReference type="NCBI Taxonomy" id="2070761"/>
    <lineage>
        <taxon>Bacteria</taxon>
        <taxon>Pseudomonadati</taxon>
        <taxon>Pseudomonadota</taxon>
        <taxon>Betaproteobacteria</taxon>
        <taxon>Burkholderiales</taxon>
        <taxon>Sphaerotilaceae</taxon>
        <taxon>Roseateles</taxon>
    </lineage>
</organism>
<gene>
    <name evidence="4" type="ORF">C1O66_03530</name>
    <name evidence="5" type="ORF">C1O66_03570</name>
    <name evidence="3" type="ORF">C1O66_23370</name>
</gene>
<dbReference type="AlphaFoldDB" id="A0A2N8KTD7"/>